<dbReference type="EMBL" id="CADEAL010001341">
    <property type="protein sequence ID" value="CAB1431493.1"/>
    <property type="molecule type" value="Genomic_DNA"/>
</dbReference>
<dbReference type="Proteomes" id="UP001153269">
    <property type="component" value="Unassembled WGS sequence"/>
</dbReference>
<name>A0A9N7YMY8_PLEPL</name>
<accession>A0A9N7YMY8</accession>
<dbReference type="AlphaFoldDB" id="A0A9N7YMY8"/>
<keyword evidence="2" id="KW-1185">Reference proteome</keyword>
<gene>
    <name evidence="1" type="ORF">PLEPLA_LOCUS19550</name>
</gene>
<evidence type="ECO:0000313" key="2">
    <source>
        <dbReference type="Proteomes" id="UP001153269"/>
    </source>
</evidence>
<sequence>MKRVSCHQSPPRVPRKETLTFVSRFCLQPPSPPPSLLSESDNIWRSPESRARAASMVSSCVGGECPGPVSSSSRSSGHSSARLSVMRCGKAAEAPGRTVNNYGDRLFLKTLAEEVPGFWGHKGPMEATRSNKAKL</sequence>
<protein>
    <submittedName>
        <fullName evidence="1">Uncharacterized protein</fullName>
    </submittedName>
</protein>
<comment type="caution">
    <text evidence="1">The sequence shown here is derived from an EMBL/GenBank/DDBJ whole genome shotgun (WGS) entry which is preliminary data.</text>
</comment>
<evidence type="ECO:0000313" key="1">
    <source>
        <dbReference type="EMBL" id="CAB1431493.1"/>
    </source>
</evidence>
<organism evidence="1 2">
    <name type="scientific">Pleuronectes platessa</name>
    <name type="common">European plaice</name>
    <dbReference type="NCBI Taxonomy" id="8262"/>
    <lineage>
        <taxon>Eukaryota</taxon>
        <taxon>Metazoa</taxon>
        <taxon>Chordata</taxon>
        <taxon>Craniata</taxon>
        <taxon>Vertebrata</taxon>
        <taxon>Euteleostomi</taxon>
        <taxon>Actinopterygii</taxon>
        <taxon>Neopterygii</taxon>
        <taxon>Teleostei</taxon>
        <taxon>Neoteleostei</taxon>
        <taxon>Acanthomorphata</taxon>
        <taxon>Carangaria</taxon>
        <taxon>Pleuronectiformes</taxon>
        <taxon>Pleuronectoidei</taxon>
        <taxon>Pleuronectidae</taxon>
        <taxon>Pleuronectes</taxon>
    </lineage>
</organism>
<reference evidence="1" key="1">
    <citation type="submission" date="2020-03" db="EMBL/GenBank/DDBJ databases">
        <authorList>
            <person name="Weist P."/>
        </authorList>
    </citation>
    <scope>NUCLEOTIDE SEQUENCE</scope>
</reference>
<proteinExistence type="predicted"/>